<dbReference type="CDD" id="cd07423">
    <property type="entry name" value="MPP_Prp_like"/>
    <property type="match status" value="1"/>
</dbReference>
<reference evidence="3" key="1">
    <citation type="submission" date="2017-08" db="EMBL/GenBank/DDBJ databases">
        <authorList>
            <person name="Varghese N."/>
            <person name="Submissions S."/>
        </authorList>
    </citation>
    <scope>NUCLEOTIDE SEQUENCE [LARGE SCALE GENOMIC DNA]</scope>
    <source>
        <strain evidence="3">JC22</strain>
    </source>
</reference>
<dbReference type="InterPro" id="IPR041780">
    <property type="entry name" value="MPP_PrpE-like"/>
</dbReference>
<evidence type="ECO:0000313" key="2">
    <source>
        <dbReference type="EMBL" id="SOC05601.1"/>
    </source>
</evidence>
<dbReference type="InterPro" id="IPR050126">
    <property type="entry name" value="Ap4A_hydrolase"/>
</dbReference>
<dbReference type="Pfam" id="PF00149">
    <property type="entry name" value="Metallophos"/>
    <property type="match status" value="1"/>
</dbReference>
<dbReference type="EMBL" id="OBMQ01000004">
    <property type="protein sequence ID" value="SOC05601.1"/>
    <property type="molecule type" value="Genomic_DNA"/>
</dbReference>
<evidence type="ECO:0000313" key="3">
    <source>
        <dbReference type="Proteomes" id="UP000219636"/>
    </source>
</evidence>
<dbReference type="InterPro" id="IPR029052">
    <property type="entry name" value="Metallo-depent_PP-like"/>
</dbReference>
<sequence length="263" mass="30447">MKLKIDVGNGIDFIGDIHACYDEFIELLNKLNYQPNKYGLYIHPHGRKIVSLGDVMSRGPQSIKCMQFFLSHVNAGLAYMIDSNHGWKIARWLMGRNVQLRHGDEKVEEEFREYEKLNGVKETAKLKEDIKELLINSPSHYIFTVNGENQVVCAHAGIRDDFIGKENNRIKNFCRYGDVSRMDERGKPIRKDWYKFHEGNLLIIWGHDPKREPLIENNTINIDQGAVFGGKLTCFRYPENEFVFVKASKNYSGKVGEDNPIHR</sequence>
<dbReference type="GO" id="GO:0005737">
    <property type="term" value="C:cytoplasm"/>
    <property type="evidence" value="ECO:0007669"/>
    <property type="project" value="TreeGrafter"/>
</dbReference>
<evidence type="ECO:0000259" key="1">
    <source>
        <dbReference type="Pfam" id="PF00149"/>
    </source>
</evidence>
<accession>A0A285SIE2</accession>
<gene>
    <name evidence="2" type="ORF">SAMN05880501_10485</name>
</gene>
<dbReference type="AlphaFoldDB" id="A0A285SIE2"/>
<dbReference type="PANTHER" id="PTHR42850:SF7">
    <property type="entry name" value="BIS(5'-NUCLEOSYL)-TETRAPHOSPHATASE PRPE [ASYMMETRICAL]"/>
    <property type="match status" value="1"/>
</dbReference>
<dbReference type="Proteomes" id="UP000219636">
    <property type="component" value="Unassembled WGS sequence"/>
</dbReference>
<dbReference type="InterPro" id="IPR004843">
    <property type="entry name" value="Calcineurin-like_PHP"/>
</dbReference>
<dbReference type="PANTHER" id="PTHR42850">
    <property type="entry name" value="METALLOPHOSPHOESTERASE"/>
    <property type="match status" value="1"/>
</dbReference>
<organism evidence="2 3">
    <name type="scientific">Ureibacillus xyleni</name>
    <dbReference type="NCBI Taxonomy" id="614648"/>
    <lineage>
        <taxon>Bacteria</taxon>
        <taxon>Bacillati</taxon>
        <taxon>Bacillota</taxon>
        <taxon>Bacilli</taxon>
        <taxon>Bacillales</taxon>
        <taxon>Caryophanaceae</taxon>
        <taxon>Ureibacillus</taxon>
    </lineage>
</organism>
<dbReference type="Gene3D" id="3.60.21.10">
    <property type="match status" value="1"/>
</dbReference>
<name>A0A285SIE2_9BACL</name>
<keyword evidence="3" id="KW-1185">Reference proteome</keyword>
<proteinExistence type="predicted"/>
<dbReference type="GO" id="GO:0016791">
    <property type="term" value="F:phosphatase activity"/>
    <property type="evidence" value="ECO:0007669"/>
    <property type="project" value="TreeGrafter"/>
</dbReference>
<dbReference type="InterPro" id="IPR006186">
    <property type="entry name" value="Ser/Thr-sp_prot-phosphatase"/>
</dbReference>
<dbReference type="SUPFAM" id="SSF56300">
    <property type="entry name" value="Metallo-dependent phosphatases"/>
    <property type="match status" value="1"/>
</dbReference>
<feature type="domain" description="Calcineurin-like phosphoesterase" evidence="1">
    <location>
        <begin position="11"/>
        <end position="211"/>
    </location>
</feature>
<protein>
    <submittedName>
        <fullName evidence="2">Calcineurin-like phosphoesterase family protein</fullName>
    </submittedName>
</protein>
<dbReference type="PRINTS" id="PR00114">
    <property type="entry name" value="STPHPHTASE"/>
</dbReference>